<dbReference type="SUPFAM" id="SSF81653">
    <property type="entry name" value="Calcium ATPase, transduction domain A"/>
    <property type="match status" value="1"/>
</dbReference>
<dbReference type="GO" id="GO:0005524">
    <property type="term" value="F:ATP binding"/>
    <property type="evidence" value="ECO:0007669"/>
    <property type="project" value="UniProtKB-UniRule"/>
</dbReference>
<dbReference type="PROSITE" id="PS00154">
    <property type="entry name" value="ATPASE_E1_E2"/>
    <property type="match status" value="1"/>
</dbReference>
<evidence type="ECO:0000256" key="4">
    <source>
        <dbReference type="ARBA" id="ARBA00015102"/>
    </source>
</evidence>
<dbReference type="PANTHER" id="PTHR43520">
    <property type="entry name" value="ATP7, ISOFORM B"/>
    <property type="match status" value="1"/>
</dbReference>
<dbReference type="FunFam" id="3.30.70.100:FF:000005">
    <property type="entry name" value="Copper-exporting P-type ATPase A"/>
    <property type="match status" value="1"/>
</dbReference>
<evidence type="ECO:0000256" key="5">
    <source>
        <dbReference type="ARBA" id="ARBA00022448"/>
    </source>
</evidence>
<evidence type="ECO:0000256" key="10">
    <source>
        <dbReference type="ARBA" id="ARBA00022741"/>
    </source>
</evidence>
<dbReference type="NCBIfam" id="TIGR00003">
    <property type="entry name" value="copper ion binding protein"/>
    <property type="match status" value="2"/>
</dbReference>
<feature type="transmembrane region" description="Helical" evidence="22">
    <location>
        <begin position="449"/>
        <end position="469"/>
    </location>
</feature>
<comment type="catalytic activity">
    <reaction evidence="21">
        <text>Cu(+)(in) + ATP + H2O = Cu(+)(out) + ADP + phosphate + H(+)</text>
        <dbReference type="Rhea" id="RHEA:25792"/>
        <dbReference type="ChEBI" id="CHEBI:15377"/>
        <dbReference type="ChEBI" id="CHEBI:15378"/>
        <dbReference type="ChEBI" id="CHEBI:30616"/>
        <dbReference type="ChEBI" id="CHEBI:43474"/>
        <dbReference type="ChEBI" id="CHEBI:49552"/>
        <dbReference type="ChEBI" id="CHEBI:456216"/>
        <dbReference type="EC" id="7.2.2.8"/>
    </reaction>
</comment>
<dbReference type="Pfam" id="PF00702">
    <property type="entry name" value="Hydrolase"/>
    <property type="match status" value="1"/>
</dbReference>
<dbReference type="GO" id="GO:0005507">
    <property type="term" value="F:copper ion binding"/>
    <property type="evidence" value="ECO:0007669"/>
    <property type="project" value="InterPro"/>
</dbReference>
<dbReference type="GO" id="GO:0005886">
    <property type="term" value="C:plasma membrane"/>
    <property type="evidence" value="ECO:0007669"/>
    <property type="project" value="UniProtKB-SubCell"/>
</dbReference>
<keyword evidence="12 22" id="KW-0067">ATP-binding</keyword>
<dbReference type="Gene3D" id="3.40.50.1000">
    <property type="entry name" value="HAD superfamily/HAD-like"/>
    <property type="match status" value="1"/>
</dbReference>
<dbReference type="SFLD" id="SFLDG00002">
    <property type="entry name" value="C1.7:_P-type_atpase_like"/>
    <property type="match status" value="1"/>
</dbReference>
<dbReference type="PROSITE" id="PS50846">
    <property type="entry name" value="HMA_2"/>
    <property type="match status" value="2"/>
</dbReference>
<organism evidence="24 25">
    <name type="scientific">Candidatus Promineifilum breve</name>
    <dbReference type="NCBI Taxonomy" id="1806508"/>
    <lineage>
        <taxon>Bacteria</taxon>
        <taxon>Bacillati</taxon>
        <taxon>Chloroflexota</taxon>
        <taxon>Ardenticatenia</taxon>
        <taxon>Candidatus Promineifilales</taxon>
        <taxon>Candidatus Promineifilaceae</taxon>
        <taxon>Candidatus Promineifilum</taxon>
    </lineage>
</organism>
<protein>
    <recommendedName>
        <fullName evidence="4">Copper-exporting P-type ATPase</fullName>
        <ecNumber evidence="3">7.2.2.8</ecNumber>
    </recommendedName>
    <alternativeName>
        <fullName evidence="19">Copper-exporting P-type ATPase A</fullName>
    </alternativeName>
    <alternativeName>
        <fullName evidence="20">Cu(+)-exporting ATPase</fullName>
    </alternativeName>
</protein>
<evidence type="ECO:0000256" key="9">
    <source>
        <dbReference type="ARBA" id="ARBA00022737"/>
    </source>
</evidence>
<dbReference type="InterPro" id="IPR023214">
    <property type="entry name" value="HAD_sf"/>
</dbReference>
<dbReference type="OrthoDB" id="135399at2"/>
<feature type="transmembrane region" description="Helical" evidence="22">
    <location>
        <begin position="420"/>
        <end position="443"/>
    </location>
</feature>
<evidence type="ECO:0000256" key="15">
    <source>
        <dbReference type="ARBA" id="ARBA00022989"/>
    </source>
</evidence>
<keyword evidence="10 22" id="KW-0547">Nucleotide-binding</keyword>
<evidence type="ECO:0000256" key="8">
    <source>
        <dbReference type="ARBA" id="ARBA00022723"/>
    </source>
</evidence>
<dbReference type="SUPFAM" id="SSF81665">
    <property type="entry name" value="Calcium ATPase, transmembrane domain M"/>
    <property type="match status" value="1"/>
</dbReference>
<dbReference type="FunFam" id="2.70.150.10:FF:000020">
    <property type="entry name" value="Copper-exporting P-type ATPase A"/>
    <property type="match status" value="1"/>
</dbReference>
<dbReference type="GO" id="GO:0016887">
    <property type="term" value="F:ATP hydrolysis activity"/>
    <property type="evidence" value="ECO:0007669"/>
    <property type="project" value="InterPro"/>
</dbReference>
<dbReference type="SUPFAM" id="SSF55008">
    <property type="entry name" value="HMA, heavy metal-associated domain"/>
    <property type="match status" value="2"/>
</dbReference>
<name>A0A160TB72_9CHLR</name>
<evidence type="ECO:0000256" key="22">
    <source>
        <dbReference type="RuleBase" id="RU362081"/>
    </source>
</evidence>
<dbReference type="InterPro" id="IPR006121">
    <property type="entry name" value="HMA_dom"/>
</dbReference>
<accession>A0A160TB72</accession>
<evidence type="ECO:0000256" key="6">
    <source>
        <dbReference type="ARBA" id="ARBA00022475"/>
    </source>
</evidence>
<dbReference type="InterPro" id="IPR023299">
    <property type="entry name" value="ATPase_P-typ_cyto_dom_N"/>
</dbReference>
<dbReference type="InterPro" id="IPR036412">
    <property type="entry name" value="HAD-like_sf"/>
</dbReference>
<evidence type="ECO:0000256" key="1">
    <source>
        <dbReference type="ARBA" id="ARBA00004651"/>
    </source>
</evidence>
<dbReference type="SFLD" id="SFLDS00003">
    <property type="entry name" value="Haloacid_Dehalogenase"/>
    <property type="match status" value="1"/>
</dbReference>
<dbReference type="NCBIfam" id="TIGR01494">
    <property type="entry name" value="ATPase_P-type"/>
    <property type="match status" value="2"/>
</dbReference>
<dbReference type="SUPFAM" id="SSF56784">
    <property type="entry name" value="HAD-like"/>
    <property type="match status" value="1"/>
</dbReference>
<feature type="transmembrane region" description="Helical" evidence="22">
    <location>
        <begin position="790"/>
        <end position="811"/>
    </location>
</feature>
<evidence type="ECO:0000259" key="23">
    <source>
        <dbReference type="PROSITE" id="PS50846"/>
    </source>
</evidence>
<keyword evidence="11" id="KW-0187">Copper transport</keyword>
<evidence type="ECO:0000256" key="21">
    <source>
        <dbReference type="ARBA" id="ARBA00049289"/>
    </source>
</evidence>
<dbReference type="PRINTS" id="PR00943">
    <property type="entry name" value="CUATPASE"/>
</dbReference>
<evidence type="ECO:0000313" key="24">
    <source>
        <dbReference type="EMBL" id="CUS06400.1"/>
    </source>
</evidence>
<evidence type="ECO:0000256" key="19">
    <source>
        <dbReference type="ARBA" id="ARBA00029719"/>
    </source>
</evidence>
<dbReference type="GO" id="GO:0140581">
    <property type="term" value="F:P-type monovalent copper transporter activity"/>
    <property type="evidence" value="ECO:0007669"/>
    <property type="project" value="UniProtKB-EC"/>
</dbReference>
<feature type="transmembrane region" description="Helical" evidence="22">
    <location>
        <begin position="198"/>
        <end position="216"/>
    </location>
</feature>
<dbReference type="EC" id="7.2.2.8" evidence="3"/>
<keyword evidence="15 22" id="KW-1133">Transmembrane helix</keyword>
<dbReference type="GO" id="GO:0043682">
    <property type="term" value="F:P-type divalent copper transporter activity"/>
    <property type="evidence" value="ECO:0007669"/>
    <property type="project" value="TreeGrafter"/>
</dbReference>
<dbReference type="InterPro" id="IPR027256">
    <property type="entry name" value="P-typ_ATPase_IB"/>
</dbReference>
<feature type="transmembrane region" description="Helical" evidence="22">
    <location>
        <begin position="268"/>
        <end position="286"/>
    </location>
</feature>
<comment type="subcellular location">
    <subcellularLocation>
        <location evidence="1">Cell membrane</location>
        <topology evidence="1">Multi-pass membrane protein</topology>
    </subcellularLocation>
</comment>
<keyword evidence="6 22" id="KW-1003">Cell membrane</keyword>
<keyword evidence="24" id="KW-0378">Hydrolase</keyword>
<evidence type="ECO:0000256" key="18">
    <source>
        <dbReference type="ARBA" id="ARBA00023136"/>
    </source>
</evidence>
<dbReference type="PROSITE" id="PS01047">
    <property type="entry name" value="HMA_1"/>
    <property type="match status" value="1"/>
</dbReference>
<gene>
    <name evidence="24" type="primary">copA</name>
    <name evidence="24" type="ORF">CFX0092_B0866</name>
</gene>
<evidence type="ECO:0000256" key="11">
    <source>
        <dbReference type="ARBA" id="ARBA00022796"/>
    </source>
</evidence>
<keyword evidence="7 22" id="KW-0812">Transmembrane</keyword>
<dbReference type="InterPro" id="IPR001757">
    <property type="entry name" value="P_typ_ATPase"/>
</dbReference>
<dbReference type="Pfam" id="PF00403">
    <property type="entry name" value="HMA"/>
    <property type="match status" value="2"/>
</dbReference>
<evidence type="ECO:0000256" key="20">
    <source>
        <dbReference type="ARBA" id="ARBA00033239"/>
    </source>
</evidence>
<dbReference type="Gene3D" id="2.70.150.10">
    <property type="entry name" value="Calcium-transporting ATPase, cytoplasmic transduction domain A"/>
    <property type="match status" value="1"/>
</dbReference>
<dbReference type="InterPro" id="IPR008250">
    <property type="entry name" value="ATPase_P-typ_transduc_dom_A_sf"/>
</dbReference>
<proteinExistence type="inferred from homology"/>
<dbReference type="CDD" id="cd02094">
    <property type="entry name" value="P-type_ATPase_Cu-like"/>
    <property type="match status" value="1"/>
</dbReference>
<dbReference type="Gene3D" id="3.40.1110.10">
    <property type="entry name" value="Calcium-transporting ATPase, cytoplasmic domain N"/>
    <property type="match status" value="1"/>
</dbReference>
<dbReference type="Proteomes" id="UP000215027">
    <property type="component" value="Chromosome II"/>
</dbReference>
<feature type="domain" description="HMA" evidence="23">
    <location>
        <begin position="77"/>
        <end position="143"/>
    </location>
</feature>
<keyword evidence="5" id="KW-0813">Transport</keyword>
<dbReference type="InterPro" id="IPR044492">
    <property type="entry name" value="P_typ_ATPase_HD_dom"/>
</dbReference>
<dbReference type="InterPro" id="IPR036163">
    <property type="entry name" value="HMA_dom_sf"/>
</dbReference>
<feature type="transmembrane region" description="Helical" evidence="22">
    <location>
        <begin position="823"/>
        <end position="842"/>
    </location>
</feature>
<feature type="domain" description="HMA" evidence="23">
    <location>
        <begin position="4"/>
        <end position="75"/>
    </location>
</feature>
<dbReference type="NCBIfam" id="TIGR01525">
    <property type="entry name" value="ATPase-IB_hvy"/>
    <property type="match status" value="1"/>
</dbReference>
<keyword evidence="18 22" id="KW-0472">Membrane</keyword>
<evidence type="ECO:0000256" key="14">
    <source>
        <dbReference type="ARBA" id="ARBA00022967"/>
    </source>
</evidence>
<keyword evidence="14" id="KW-1278">Translocase</keyword>
<dbReference type="InterPro" id="IPR023298">
    <property type="entry name" value="ATPase_P-typ_TM_dom_sf"/>
</dbReference>
<dbReference type="EMBL" id="LN890656">
    <property type="protein sequence ID" value="CUS06400.1"/>
    <property type="molecule type" value="Genomic_DNA"/>
</dbReference>
<feature type="transmembrane region" description="Helical" evidence="22">
    <location>
        <begin position="237"/>
        <end position="256"/>
    </location>
</feature>
<evidence type="ECO:0000313" key="25">
    <source>
        <dbReference type="Proteomes" id="UP000215027"/>
    </source>
</evidence>
<dbReference type="KEGG" id="pbf:CFX0092_B0866"/>
<evidence type="ECO:0000256" key="7">
    <source>
        <dbReference type="ARBA" id="ARBA00022692"/>
    </source>
</evidence>
<dbReference type="Pfam" id="PF00122">
    <property type="entry name" value="E1-E2_ATPase"/>
    <property type="match status" value="1"/>
</dbReference>
<dbReference type="PRINTS" id="PR00942">
    <property type="entry name" value="CUATPASEI"/>
</dbReference>
<dbReference type="PRINTS" id="PR00119">
    <property type="entry name" value="CATATPASE"/>
</dbReference>
<dbReference type="AlphaFoldDB" id="A0A160TB72"/>
<dbReference type="CDD" id="cd00371">
    <property type="entry name" value="HMA"/>
    <property type="match status" value="2"/>
</dbReference>
<evidence type="ECO:0000256" key="3">
    <source>
        <dbReference type="ARBA" id="ARBA00012517"/>
    </source>
</evidence>
<dbReference type="Gene3D" id="3.30.70.100">
    <property type="match status" value="2"/>
</dbReference>
<dbReference type="InterPro" id="IPR017969">
    <property type="entry name" value="Heavy-metal-associated_CS"/>
</dbReference>
<evidence type="ECO:0000256" key="16">
    <source>
        <dbReference type="ARBA" id="ARBA00023008"/>
    </source>
</evidence>
<dbReference type="RefSeq" id="WP_095045673.1">
    <property type="nucleotide sequence ID" value="NZ_LN890656.1"/>
</dbReference>
<keyword evidence="13" id="KW-0460">Magnesium</keyword>
<keyword evidence="9" id="KW-0677">Repeat</keyword>
<feature type="transmembrane region" description="Helical" evidence="22">
    <location>
        <begin position="169"/>
        <end position="186"/>
    </location>
</feature>
<reference evidence="24" key="1">
    <citation type="submission" date="2016-01" db="EMBL/GenBank/DDBJ databases">
        <authorList>
            <person name="Mcilroy J.S."/>
            <person name="Karst M S."/>
            <person name="Albertsen M."/>
        </authorList>
    </citation>
    <scope>NUCLEOTIDE SEQUENCE</scope>
    <source>
        <strain evidence="24">Cfx-K</strain>
    </source>
</reference>
<dbReference type="InterPro" id="IPR006122">
    <property type="entry name" value="HMA_Cu_ion-bd"/>
</dbReference>
<dbReference type="GO" id="GO:0055070">
    <property type="term" value="P:copper ion homeostasis"/>
    <property type="evidence" value="ECO:0007669"/>
    <property type="project" value="TreeGrafter"/>
</dbReference>
<sequence length="849" mass="88935">MTEKQLTLPVIGMTCANCVAAVERNAKKAAGVSDAAVNFAAEKVTVTYDPDAPGGANAVAADVIARVGRAGYDVPTAVAELPLLGMTCANCAATIERRLNKVEGVVEAAVNLANERATVRYVPGAATRADLVAAVRRAGYDVVEVAADEDAPDAEAAARDAEVRHQQKRLLVGVIFTLPLFLLSMGRDLGLLGGWANAAWVDWLFLALATPVQLYVGWDYYTGAFKSLRNGSANMDVLVALGSSVAYFYSVAVLLAKSAGSMALGHHLYFETSAVIITLIVTGKLLEARAKGRTSEAIKKLIGLQPKTARVVRGGVEIDVPAAEVVTGDLLRVRPGEKIPVDGRVVDGRSSVDESMITGESLPVDKKAGDGVTGATLNRQGLLTIEATRVGRDTALAQIIRLVEQAQGSKAPIQRVVDRVAAWFVPAVIVLALLTFAVWLIAGAGFVPALLRLIAVLVIACPCAMGLATPTSIMVGVGKGAEAGILFKNSAALEEAQRLDTIVLDKTGTITKGQPAVTDVITNYELGIRNEEQGSRGAGEQGIVGALPTDHYPLTTDHYLRLAAAAERGSEHPLGQAIVRAAEMRGLDAPQPETFEAVAGHGIAATVEGRRVLVGNRRLMEREGVRLNGLGDRAAELEAAARTTMWLAVDGEAAALIGVADTIKDGSAAAVRALHDLGLTVVMMTGDNQATAEAIAREAGIDRVLAGVLPGDKADYVKKLQAEGRRVGMVGDGINDAPALAAADVGLAIGTGTDVAMETADVTLMRGDLRSVPQAIHLSRATMRNIRQNLFWAFGYNVVLIPIAAGVLAPFDWAPSFLRQLSPILAAAAMAFSSISVVTNALRLRSVKL</sequence>
<keyword evidence="16" id="KW-0186">Copper</keyword>
<dbReference type="InterPro" id="IPR059000">
    <property type="entry name" value="ATPase_P-type_domA"/>
</dbReference>
<dbReference type="SFLD" id="SFLDF00027">
    <property type="entry name" value="p-type_atpase"/>
    <property type="match status" value="1"/>
</dbReference>
<dbReference type="InterPro" id="IPR018303">
    <property type="entry name" value="ATPase_P-typ_P_site"/>
</dbReference>
<dbReference type="PANTHER" id="PTHR43520:SF8">
    <property type="entry name" value="P-TYPE CU(+) TRANSPORTER"/>
    <property type="match status" value="1"/>
</dbReference>
<keyword evidence="25" id="KW-1185">Reference proteome</keyword>
<comment type="similarity">
    <text evidence="2 22">Belongs to the cation transport ATPase (P-type) (TC 3.A.3) family. Type IB subfamily.</text>
</comment>
<keyword evidence="17" id="KW-0406">Ion transport</keyword>
<evidence type="ECO:0000256" key="13">
    <source>
        <dbReference type="ARBA" id="ARBA00022842"/>
    </source>
</evidence>
<evidence type="ECO:0000256" key="12">
    <source>
        <dbReference type="ARBA" id="ARBA00022840"/>
    </source>
</evidence>
<evidence type="ECO:0000256" key="17">
    <source>
        <dbReference type="ARBA" id="ARBA00023065"/>
    </source>
</evidence>
<evidence type="ECO:0000256" key="2">
    <source>
        <dbReference type="ARBA" id="ARBA00006024"/>
    </source>
</evidence>
<keyword evidence="8 22" id="KW-0479">Metal-binding</keyword>